<dbReference type="InterPro" id="IPR001766">
    <property type="entry name" value="Fork_head_dom"/>
</dbReference>
<feature type="domain" description="Fork-head" evidence="9">
    <location>
        <begin position="901"/>
        <end position="981"/>
    </location>
</feature>
<dbReference type="PROSITE" id="PS50016">
    <property type="entry name" value="ZF_PHD_2"/>
    <property type="match status" value="1"/>
</dbReference>
<reference evidence="10 11" key="1">
    <citation type="submission" date="2015-07" db="EMBL/GenBank/DDBJ databases">
        <title>Comparative genomics of the Sigatoka disease complex on banana suggests a link between parallel evolutionary changes in Pseudocercospora fijiensis and Pseudocercospora eumusae and increased virulence on the banana host.</title>
        <authorList>
            <person name="Chang T.-C."/>
            <person name="Salvucci A."/>
            <person name="Crous P.W."/>
            <person name="Stergiopoulos I."/>
        </authorList>
    </citation>
    <scope>NUCLEOTIDE SEQUENCE [LARGE SCALE GENOMIC DNA]</scope>
    <source>
        <strain evidence="10 11">CBS 114824</strain>
    </source>
</reference>
<feature type="compositionally biased region" description="Low complexity" evidence="7">
    <location>
        <begin position="867"/>
        <end position="876"/>
    </location>
</feature>
<feature type="compositionally biased region" description="Basic and acidic residues" evidence="7">
    <location>
        <begin position="535"/>
        <end position="553"/>
    </location>
</feature>
<name>A0A139HX67_9PEZI</name>
<evidence type="ECO:0000256" key="1">
    <source>
        <dbReference type="ARBA" id="ARBA00022723"/>
    </source>
</evidence>
<gene>
    <name evidence="10" type="ORF">AC578_7249</name>
</gene>
<feature type="region of interest" description="Disordered" evidence="7">
    <location>
        <begin position="1038"/>
        <end position="1111"/>
    </location>
</feature>
<dbReference type="Proteomes" id="UP000070133">
    <property type="component" value="Unassembled WGS sequence"/>
</dbReference>
<feature type="compositionally biased region" description="Basic and acidic residues" evidence="7">
    <location>
        <begin position="1134"/>
        <end position="1144"/>
    </location>
</feature>
<feature type="region of interest" description="Disordered" evidence="7">
    <location>
        <begin position="849"/>
        <end position="897"/>
    </location>
</feature>
<feature type="compositionally biased region" description="Basic and acidic residues" evidence="7">
    <location>
        <begin position="882"/>
        <end position="892"/>
    </location>
</feature>
<dbReference type="OrthoDB" id="5431456at2759"/>
<accession>A0A139HX67</accession>
<keyword evidence="2 6" id="KW-0863">Zinc-finger</keyword>
<dbReference type="Gene3D" id="1.10.10.10">
    <property type="entry name" value="Winged helix-like DNA-binding domain superfamily/Winged helix DNA-binding domain"/>
    <property type="match status" value="1"/>
</dbReference>
<proteinExistence type="predicted"/>
<feature type="region of interest" description="Disordered" evidence="7">
    <location>
        <begin position="1239"/>
        <end position="1259"/>
    </location>
</feature>
<keyword evidence="3" id="KW-0862">Zinc</keyword>
<evidence type="ECO:0000256" key="6">
    <source>
        <dbReference type="PROSITE-ProRule" id="PRU00146"/>
    </source>
</evidence>
<keyword evidence="1" id="KW-0479">Metal-binding</keyword>
<feature type="region of interest" description="Disordered" evidence="7">
    <location>
        <begin position="347"/>
        <end position="395"/>
    </location>
</feature>
<feature type="region of interest" description="Disordered" evidence="7">
    <location>
        <begin position="288"/>
        <end position="313"/>
    </location>
</feature>
<evidence type="ECO:0000313" key="10">
    <source>
        <dbReference type="EMBL" id="KXT06979.1"/>
    </source>
</evidence>
<keyword evidence="11" id="KW-1185">Reference proteome</keyword>
<keyword evidence="4 5" id="KW-0238">DNA-binding</keyword>
<dbReference type="PROSITE" id="PS01359">
    <property type="entry name" value="ZF_PHD_1"/>
    <property type="match status" value="1"/>
</dbReference>
<dbReference type="InterPro" id="IPR019787">
    <property type="entry name" value="Znf_PHD-finger"/>
</dbReference>
<dbReference type="EMBL" id="LFZN01000004">
    <property type="protein sequence ID" value="KXT06979.1"/>
    <property type="molecule type" value="Genomic_DNA"/>
</dbReference>
<evidence type="ECO:0000313" key="11">
    <source>
        <dbReference type="Proteomes" id="UP000070133"/>
    </source>
</evidence>
<feature type="compositionally biased region" description="Polar residues" evidence="7">
    <location>
        <begin position="124"/>
        <end position="137"/>
    </location>
</feature>
<comment type="caution">
    <text evidence="10">The sequence shown here is derived from an EMBL/GenBank/DDBJ whole genome shotgun (WGS) entry which is preliminary data.</text>
</comment>
<feature type="compositionally biased region" description="Acidic residues" evidence="7">
    <location>
        <begin position="1145"/>
        <end position="1161"/>
    </location>
</feature>
<dbReference type="InterPro" id="IPR036390">
    <property type="entry name" value="WH_DNA-bd_sf"/>
</dbReference>
<dbReference type="STRING" id="321146.A0A139HX67"/>
<dbReference type="CDD" id="cd15489">
    <property type="entry name" value="PHD_SF"/>
    <property type="match status" value="1"/>
</dbReference>
<dbReference type="InterPro" id="IPR001965">
    <property type="entry name" value="Znf_PHD"/>
</dbReference>
<dbReference type="SUPFAM" id="SSF57903">
    <property type="entry name" value="FYVE/PHD zinc finger"/>
    <property type="match status" value="1"/>
</dbReference>
<protein>
    <recommendedName>
        <fullName evidence="12">PHD-type domain-containing protein</fullName>
    </recommendedName>
</protein>
<feature type="domain" description="PHD-type" evidence="8">
    <location>
        <begin position="393"/>
        <end position="442"/>
    </location>
</feature>
<feature type="compositionally biased region" description="Basic and acidic residues" evidence="7">
    <location>
        <begin position="296"/>
        <end position="307"/>
    </location>
</feature>
<evidence type="ECO:0000256" key="7">
    <source>
        <dbReference type="SAM" id="MobiDB-lite"/>
    </source>
</evidence>
<dbReference type="SMART" id="SM00249">
    <property type="entry name" value="PHD"/>
    <property type="match status" value="1"/>
</dbReference>
<dbReference type="GO" id="GO:0008270">
    <property type="term" value="F:zinc ion binding"/>
    <property type="evidence" value="ECO:0007669"/>
    <property type="project" value="UniProtKB-KW"/>
</dbReference>
<evidence type="ECO:0000256" key="2">
    <source>
        <dbReference type="ARBA" id="ARBA00022771"/>
    </source>
</evidence>
<dbReference type="InterPro" id="IPR019786">
    <property type="entry name" value="Zinc_finger_PHD-type_CS"/>
</dbReference>
<dbReference type="InterPro" id="IPR011011">
    <property type="entry name" value="Znf_FYVE_PHD"/>
</dbReference>
<dbReference type="InterPro" id="IPR036388">
    <property type="entry name" value="WH-like_DNA-bd_sf"/>
</dbReference>
<feature type="compositionally biased region" description="Polar residues" evidence="7">
    <location>
        <begin position="554"/>
        <end position="563"/>
    </location>
</feature>
<feature type="region of interest" description="Disordered" evidence="7">
    <location>
        <begin position="782"/>
        <end position="801"/>
    </location>
</feature>
<evidence type="ECO:0000259" key="8">
    <source>
        <dbReference type="PROSITE" id="PS50016"/>
    </source>
</evidence>
<dbReference type="GO" id="GO:0043565">
    <property type="term" value="F:sequence-specific DNA binding"/>
    <property type="evidence" value="ECO:0007669"/>
    <property type="project" value="InterPro"/>
</dbReference>
<feature type="compositionally biased region" description="Polar residues" evidence="7">
    <location>
        <begin position="1042"/>
        <end position="1067"/>
    </location>
</feature>
<dbReference type="GO" id="GO:0005634">
    <property type="term" value="C:nucleus"/>
    <property type="evidence" value="ECO:0007669"/>
    <property type="project" value="UniProtKB-SubCell"/>
</dbReference>
<feature type="region of interest" description="Disordered" evidence="7">
    <location>
        <begin position="1127"/>
        <end position="1163"/>
    </location>
</feature>
<dbReference type="GO" id="GO:0003700">
    <property type="term" value="F:DNA-binding transcription factor activity"/>
    <property type="evidence" value="ECO:0007669"/>
    <property type="project" value="InterPro"/>
</dbReference>
<dbReference type="Gene3D" id="3.30.40.10">
    <property type="entry name" value="Zinc/RING finger domain, C3HC4 (zinc finger)"/>
    <property type="match status" value="1"/>
</dbReference>
<organism evidence="10 11">
    <name type="scientific">Pseudocercospora eumusae</name>
    <dbReference type="NCBI Taxonomy" id="321146"/>
    <lineage>
        <taxon>Eukaryota</taxon>
        <taxon>Fungi</taxon>
        <taxon>Dikarya</taxon>
        <taxon>Ascomycota</taxon>
        <taxon>Pezizomycotina</taxon>
        <taxon>Dothideomycetes</taxon>
        <taxon>Dothideomycetidae</taxon>
        <taxon>Mycosphaerellales</taxon>
        <taxon>Mycosphaerellaceae</taxon>
        <taxon>Pseudocercospora</taxon>
    </lineage>
</organism>
<evidence type="ECO:0000256" key="4">
    <source>
        <dbReference type="ARBA" id="ARBA00023125"/>
    </source>
</evidence>
<feature type="compositionally biased region" description="Basic and acidic residues" evidence="7">
    <location>
        <begin position="80"/>
        <end position="99"/>
    </location>
</feature>
<sequence length="1306" mass="142723">MSPPGQDSHHHRLHRDKLLPKAGDRPIELFPKQTRYHPPDRNRHANQQNPHHEPPRIEEEGRTSSASTVMDRIGALQQHTPERPDDFRFKNAAASKREQQSPPLTRRHPLPPCSAGSPGDASQHRTPTGPRSPQASKHGSHKHPVRNLDLTKPALPQRAAPSIQPNVAREPTSKAAAASWNRFPPVDSSVKSRPHIHIAAGSIFASSAAYQIIKGHVKQFNPVDTWLDDNGYYIVFPKTDTGLRDMARCEKAHRNTKLFQRHLLNMKLYPDGQLPVLEDPKTNIVGPAEVSSKHLCSKDHRMQDSSSRDTYSFVRKASEEAAAAEISPSPQPSSGLQELRKLFPVRSPTPLERDPALLSPASVKSHSASKLEKDDTSSTVSGTTSQSRTKMGSQACHKCPSMGGQLFNCTTCKRRYHRQCLSLHITPDDIDEWWQCERCVRKGVPKRSPEDHVSTTHEGEQMVCSAQARPAVTDAAPVNMATSNKTNITHGLQHNPPRQHQQIAVETPETIPSLANAATVHFRAEVSIEERPAAEPVIARRDSAGSARAERSAEPQQLNMAPSTSNAMLEVPVEDIVDAPEVEAADDLVEKSFSIDADKPSVDVKTGFKKGLIIKRVKTTSNPKLRDEHHAVPAVTSPSIPQGGARSIDPNHHVPSAMNDPVAVSLGSAEQSKNLQSATRVQMQHDDGILASKASQMSDDGHTIEAVSASNIPLARVADNMASCASPADSVLEERTLSRPSIAKVKRNPVAPVPCSICKKTKVPHHPSGRSICTKCKRSDIAQKPNSGVASGDATPQLEPSAMVADSPGIARLEAEQTHGPVQAEAAEAHVDAASNIAETSRQQALVAGVDGSDNSTSGPTGKGESTAPPATLTATSIPQKRKPEPTTREDIFDLGNSMQRPKNTYWKLISMALCAAPEHRLQPLAVASWVAKNIPGYNLKEGSWAGSLKACLIHNTNGELGRQICSVVQVRGSDGTLEKWYELLPGLEFRLMQWDSVLQRPFMQASPISLGALQSQAEGEEVMEPWRSKDSIAKKRRMQLGKSTGPSSQSQSFDGSMASTQETINKTCAPVDEGSSEDEPLAWGPRRRQHPLRPNMAPTTQDSHDCSGQPGVSPMEIDEISTLLHAAAQSPREPSDEETRAFEEIDDDSSFAEVPEENDQSELRELIRQGESEAAYTERSLFEAWPEYDPRNQFDAATKIAEIAKRPRKKQLFGTPAFFSPLGEQPFLRVYETPASTAQNSPVKRAATSRAHEAPDKTDATTVRTFDTLDEFFGLNNVDFVPFIEDGQICFKHKNGKRGVFKTGI</sequence>
<comment type="subcellular location">
    <subcellularLocation>
        <location evidence="5">Nucleus</location>
    </subcellularLocation>
</comment>
<feature type="compositionally biased region" description="Basic and acidic residues" evidence="7">
    <location>
        <begin position="16"/>
        <end position="27"/>
    </location>
</feature>
<evidence type="ECO:0000259" key="9">
    <source>
        <dbReference type="PROSITE" id="PS50039"/>
    </source>
</evidence>
<feature type="compositionally biased region" description="Basic and acidic residues" evidence="7">
    <location>
        <begin position="50"/>
        <end position="62"/>
    </location>
</feature>
<feature type="compositionally biased region" description="Low complexity" evidence="7">
    <location>
        <begin position="377"/>
        <end position="389"/>
    </location>
</feature>
<dbReference type="SUPFAM" id="SSF46785">
    <property type="entry name" value="Winged helix' DNA-binding domain"/>
    <property type="match status" value="1"/>
</dbReference>
<feature type="region of interest" description="Disordered" evidence="7">
    <location>
        <begin position="1"/>
        <end position="147"/>
    </location>
</feature>
<feature type="DNA-binding region" description="Fork-head" evidence="5">
    <location>
        <begin position="901"/>
        <end position="981"/>
    </location>
</feature>
<evidence type="ECO:0008006" key="12">
    <source>
        <dbReference type="Google" id="ProtNLM"/>
    </source>
</evidence>
<dbReference type="InterPro" id="IPR013083">
    <property type="entry name" value="Znf_RING/FYVE/PHD"/>
</dbReference>
<evidence type="ECO:0000256" key="5">
    <source>
        <dbReference type="PROSITE-ProRule" id="PRU00089"/>
    </source>
</evidence>
<keyword evidence="5" id="KW-0539">Nucleus</keyword>
<feature type="region of interest" description="Disordered" evidence="7">
    <location>
        <begin position="535"/>
        <end position="563"/>
    </location>
</feature>
<dbReference type="PROSITE" id="PS50039">
    <property type="entry name" value="FORK_HEAD_3"/>
    <property type="match status" value="1"/>
</dbReference>
<evidence type="ECO:0000256" key="3">
    <source>
        <dbReference type="ARBA" id="ARBA00022833"/>
    </source>
</evidence>